<feature type="region of interest" description="Disordered" evidence="2">
    <location>
        <begin position="548"/>
        <end position="583"/>
    </location>
</feature>
<accession>A0A9Q0HG33</accession>
<evidence type="ECO:0000256" key="2">
    <source>
        <dbReference type="SAM" id="MobiDB-lite"/>
    </source>
</evidence>
<dbReference type="InterPro" id="IPR003892">
    <property type="entry name" value="CUE"/>
</dbReference>
<dbReference type="GO" id="GO:0043130">
    <property type="term" value="F:ubiquitin binding"/>
    <property type="evidence" value="ECO:0007669"/>
    <property type="project" value="InterPro"/>
</dbReference>
<feature type="coiled-coil region" evidence="1">
    <location>
        <begin position="404"/>
        <end position="494"/>
    </location>
</feature>
<dbReference type="Proteomes" id="UP001151287">
    <property type="component" value="Unassembled WGS sequence"/>
</dbReference>
<evidence type="ECO:0000259" key="3">
    <source>
        <dbReference type="PROSITE" id="PS51140"/>
    </source>
</evidence>
<evidence type="ECO:0000256" key="1">
    <source>
        <dbReference type="SAM" id="Coils"/>
    </source>
</evidence>
<keyword evidence="5" id="KW-1185">Reference proteome</keyword>
<protein>
    <recommendedName>
        <fullName evidence="3">CUE domain-containing protein</fullName>
    </recommendedName>
</protein>
<dbReference type="EMBL" id="JAMQYH010000005">
    <property type="protein sequence ID" value="KAJ1685979.1"/>
    <property type="molecule type" value="Genomic_DNA"/>
</dbReference>
<feature type="coiled-coil region" evidence="1">
    <location>
        <begin position="312"/>
        <end position="356"/>
    </location>
</feature>
<feature type="region of interest" description="Disordered" evidence="2">
    <location>
        <begin position="119"/>
        <end position="163"/>
    </location>
</feature>
<feature type="compositionally biased region" description="Polar residues" evidence="2">
    <location>
        <begin position="139"/>
        <end position="163"/>
    </location>
</feature>
<name>A0A9Q0HG33_9POAL</name>
<keyword evidence="1" id="KW-0175">Coiled coil</keyword>
<proteinExistence type="predicted"/>
<feature type="compositionally biased region" description="Low complexity" evidence="2">
    <location>
        <begin position="119"/>
        <end position="136"/>
    </location>
</feature>
<dbReference type="PANTHER" id="PTHR48459:SF1">
    <property type="entry name" value="CUE DOMAIN-CONTAINING PROTEIN"/>
    <property type="match status" value="1"/>
</dbReference>
<reference evidence="4" key="1">
    <citation type="journal article" date="2022" name="Cell">
        <title>Repeat-based holocentromeres influence genome architecture and karyotype evolution.</title>
        <authorList>
            <person name="Hofstatter P.G."/>
            <person name="Thangavel G."/>
            <person name="Lux T."/>
            <person name="Neumann P."/>
            <person name="Vondrak T."/>
            <person name="Novak P."/>
            <person name="Zhang M."/>
            <person name="Costa L."/>
            <person name="Castellani M."/>
            <person name="Scott A."/>
            <person name="Toegelov H."/>
            <person name="Fuchs J."/>
            <person name="Mata-Sucre Y."/>
            <person name="Dias Y."/>
            <person name="Vanzela A.L.L."/>
            <person name="Huettel B."/>
            <person name="Almeida C.C.S."/>
            <person name="Simkova H."/>
            <person name="Souza G."/>
            <person name="Pedrosa-Harand A."/>
            <person name="Macas J."/>
            <person name="Mayer K.F.X."/>
            <person name="Houben A."/>
            <person name="Marques A."/>
        </authorList>
    </citation>
    <scope>NUCLEOTIDE SEQUENCE</scope>
    <source>
        <strain evidence="4">RhyBre1mFocal</strain>
    </source>
</reference>
<evidence type="ECO:0000313" key="5">
    <source>
        <dbReference type="Proteomes" id="UP001151287"/>
    </source>
</evidence>
<feature type="compositionally biased region" description="Basic and acidic residues" evidence="2">
    <location>
        <begin position="548"/>
        <end position="558"/>
    </location>
</feature>
<gene>
    <name evidence="4" type="ORF">LUZ63_017369</name>
</gene>
<sequence length="583" mass="65459">MAFKTVFHALQDVFPQVDLRILKAVASKYSSDVNSAVEFVLSDVLPAVSESEPTEKYYPLPPKFDDMDQTLPHFSVEIEGKSSSLGNQMGFLPYPTIENYNPFLEDVPSSSYIAQSSSLSSSASSSSSMKQSMQKSKFVESSNSQYGSNSYPNEDSFNANANSDNYDATKDLIQLEDYSELPYEPLNNYAALNSESMANSTAEIDPNLMDYTMSESGYKNSSSFENESKSAKEDQVILKVSEEKVPLLPKETLEESTISEVPIISDEDTHSGAEAKECKRNSEFEAIDEMINHVTKSKEILSSAMKATISKIKEVELQEENAKRSREEAAKTDEKLAEMVEGLDNLIKTAKETNNEHASQVKKEKSLLVREAKELHSRVLNLSSEKDDYESIINEINSTLDAQLVIAREENAGAQKEVAEKEDRYLKIRAEKESTLEEIKKESLMLENEAEENSMLRELLLECGRKVDVLQGEISSINQEVLLLKEQVNKYRELNTAVHYTSVPNNSAYDIPVPLAPPCSLASSTFMEEGESRIFDGATSIMRNDYLTTKEHENEKELPQNQVLDSNDENKKALSDDEEWEIY</sequence>
<evidence type="ECO:0000313" key="4">
    <source>
        <dbReference type="EMBL" id="KAJ1685979.1"/>
    </source>
</evidence>
<dbReference type="AlphaFoldDB" id="A0A9Q0HG33"/>
<dbReference type="OrthoDB" id="620544at2759"/>
<dbReference type="PROSITE" id="PS51140">
    <property type="entry name" value="CUE"/>
    <property type="match status" value="1"/>
</dbReference>
<dbReference type="PANTHER" id="PTHR48459">
    <property type="entry name" value="CUE DOMAIN-CONTAINING PROTEIN"/>
    <property type="match status" value="1"/>
</dbReference>
<organism evidence="4 5">
    <name type="scientific">Rhynchospora breviuscula</name>
    <dbReference type="NCBI Taxonomy" id="2022672"/>
    <lineage>
        <taxon>Eukaryota</taxon>
        <taxon>Viridiplantae</taxon>
        <taxon>Streptophyta</taxon>
        <taxon>Embryophyta</taxon>
        <taxon>Tracheophyta</taxon>
        <taxon>Spermatophyta</taxon>
        <taxon>Magnoliopsida</taxon>
        <taxon>Liliopsida</taxon>
        <taxon>Poales</taxon>
        <taxon>Cyperaceae</taxon>
        <taxon>Cyperoideae</taxon>
        <taxon>Rhynchosporeae</taxon>
        <taxon>Rhynchospora</taxon>
    </lineage>
</organism>
<comment type="caution">
    <text evidence="4">The sequence shown here is derived from an EMBL/GenBank/DDBJ whole genome shotgun (WGS) entry which is preliminary data.</text>
</comment>
<feature type="domain" description="CUE" evidence="3">
    <location>
        <begin position="2"/>
        <end position="45"/>
    </location>
</feature>
<dbReference type="CDD" id="cd14279">
    <property type="entry name" value="CUE"/>
    <property type="match status" value="1"/>
</dbReference>